<keyword evidence="1" id="KW-0812">Transmembrane</keyword>
<dbReference type="AlphaFoldDB" id="A0A9W6TIQ7"/>
<name>A0A9W6TIQ7_9STRA</name>
<keyword evidence="3" id="KW-1185">Reference proteome</keyword>
<feature type="transmembrane region" description="Helical" evidence="1">
    <location>
        <begin position="20"/>
        <end position="39"/>
    </location>
</feature>
<proteinExistence type="predicted"/>
<comment type="caution">
    <text evidence="2">The sequence shown here is derived from an EMBL/GenBank/DDBJ whole genome shotgun (WGS) entry which is preliminary data.</text>
</comment>
<gene>
    <name evidence="2" type="ORF">Plil01_000429900</name>
</gene>
<keyword evidence="1" id="KW-0472">Membrane</keyword>
<evidence type="ECO:0000313" key="2">
    <source>
        <dbReference type="EMBL" id="GMF13869.1"/>
    </source>
</evidence>
<evidence type="ECO:0000313" key="3">
    <source>
        <dbReference type="Proteomes" id="UP001165083"/>
    </source>
</evidence>
<dbReference type="Proteomes" id="UP001165083">
    <property type="component" value="Unassembled WGS sequence"/>
</dbReference>
<sequence length="104" mass="10986">MRQQCLHHSQTFLAKQPSTLGAMVSTIVAIAAVASLATVSVEAQDTMLKPAVKFTGQGNGGARSAEVLKTALPPLAGDSYSYGTNYDQAAAAFVHASRHQRTRR</sequence>
<reference evidence="2" key="1">
    <citation type="submission" date="2023-04" db="EMBL/GenBank/DDBJ databases">
        <title>Phytophthora lilii NBRC 32176.</title>
        <authorList>
            <person name="Ichikawa N."/>
            <person name="Sato H."/>
            <person name="Tonouchi N."/>
        </authorList>
    </citation>
    <scope>NUCLEOTIDE SEQUENCE</scope>
    <source>
        <strain evidence="2">NBRC 32176</strain>
    </source>
</reference>
<keyword evidence="1" id="KW-1133">Transmembrane helix</keyword>
<protein>
    <submittedName>
        <fullName evidence="2">Unnamed protein product</fullName>
    </submittedName>
</protein>
<organism evidence="2 3">
    <name type="scientific">Phytophthora lilii</name>
    <dbReference type="NCBI Taxonomy" id="2077276"/>
    <lineage>
        <taxon>Eukaryota</taxon>
        <taxon>Sar</taxon>
        <taxon>Stramenopiles</taxon>
        <taxon>Oomycota</taxon>
        <taxon>Peronosporomycetes</taxon>
        <taxon>Peronosporales</taxon>
        <taxon>Peronosporaceae</taxon>
        <taxon>Phytophthora</taxon>
    </lineage>
</organism>
<dbReference type="EMBL" id="BSXW01000174">
    <property type="protein sequence ID" value="GMF13869.1"/>
    <property type="molecule type" value="Genomic_DNA"/>
</dbReference>
<accession>A0A9W6TIQ7</accession>
<evidence type="ECO:0000256" key="1">
    <source>
        <dbReference type="SAM" id="Phobius"/>
    </source>
</evidence>